<evidence type="ECO:0000313" key="9">
    <source>
        <dbReference type="Proteomes" id="UP001479436"/>
    </source>
</evidence>
<evidence type="ECO:0000256" key="3">
    <source>
        <dbReference type="ARBA" id="ARBA00022692"/>
    </source>
</evidence>
<comment type="similarity">
    <text evidence="2">Belongs to the CorA metal ion transporter (MIT) (TC 1.A.35) family.</text>
</comment>
<reference evidence="8 9" key="1">
    <citation type="submission" date="2023-04" db="EMBL/GenBank/DDBJ databases">
        <title>Genome of Basidiobolus ranarum AG-B5.</title>
        <authorList>
            <person name="Stajich J.E."/>
            <person name="Carter-House D."/>
            <person name="Gryganskyi A."/>
        </authorList>
    </citation>
    <scope>NUCLEOTIDE SEQUENCE [LARGE SCALE GENOMIC DNA]</scope>
    <source>
        <strain evidence="8 9">AG-B5</strain>
    </source>
</reference>
<dbReference type="SUPFAM" id="SSF144083">
    <property type="entry name" value="Magnesium transport protein CorA, transmembrane region"/>
    <property type="match status" value="1"/>
</dbReference>
<keyword evidence="9" id="KW-1185">Reference proteome</keyword>
<protein>
    <submittedName>
        <fullName evidence="8">CorA metal ion transporter</fullName>
    </submittedName>
</protein>
<name>A0ABR2VNS8_9FUNG</name>
<dbReference type="InterPro" id="IPR045861">
    <property type="entry name" value="CorA_cytoplasmic_dom"/>
</dbReference>
<dbReference type="EMBL" id="JASJQH010008710">
    <property type="protein sequence ID" value="KAK9687137.1"/>
    <property type="molecule type" value="Genomic_DNA"/>
</dbReference>
<keyword evidence="5 7" id="KW-0472">Membrane</keyword>
<comment type="subcellular location">
    <subcellularLocation>
        <location evidence="1">Membrane</location>
        <topology evidence="1">Multi-pass membrane protein</topology>
    </subcellularLocation>
</comment>
<organism evidence="8 9">
    <name type="scientific">Basidiobolus ranarum</name>
    <dbReference type="NCBI Taxonomy" id="34480"/>
    <lineage>
        <taxon>Eukaryota</taxon>
        <taxon>Fungi</taxon>
        <taxon>Fungi incertae sedis</taxon>
        <taxon>Zoopagomycota</taxon>
        <taxon>Entomophthoromycotina</taxon>
        <taxon>Basidiobolomycetes</taxon>
        <taxon>Basidiobolales</taxon>
        <taxon>Basidiobolaceae</taxon>
        <taxon>Basidiobolus</taxon>
    </lineage>
</organism>
<evidence type="ECO:0000256" key="2">
    <source>
        <dbReference type="ARBA" id="ARBA00009765"/>
    </source>
</evidence>
<dbReference type="SUPFAM" id="SSF143865">
    <property type="entry name" value="CorA soluble domain-like"/>
    <property type="match status" value="1"/>
</dbReference>
<dbReference type="Gene3D" id="1.20.58.340">
    <property type="entry name" value="Magnesium transport protein CorA, transmembrane region"/>
    <property type="match status" value="2"/>
</dbReference>
<comment type="caution">
    <text evidence="8">The sequence shown here is derived from an EMBL/GenBank/DDBJ whole genome shotgun (WGS) entry which is preliminary data.</text>
</comment>
<evidence type="ECO:0000256" key="5">
    <source>
        <dbReference type="ARBA" id="ARBA00023136"/>
    </source>
</evidence>
<gene>
    <name evidence="8" type="primary">MNR2_11</name>
    <name evidence="8" type="ORF">K7432_014906</name>
</gene>
<dbReference type="Proteomes" id="UP001479436">
    <property type="component" value="Unassembled WGS sequence"/>
</dbReference>
<feature type="region of interest" description="Disordered" evidence="6">
    <location>
        <begin position="1"/>
        <end position="27"/>
    </location>
</feature>
<dbReference type="PANTHER" id="PTHR21535:SF51">
    <property type="entry name" value="MANGANESE RESISTANCE PROTEIN MNR2"/>
    <property type="match status" value="1"/>
</dbReference>
<evidence type="ECO:0000256" key="1">
    <source>
        <dbReference type="ARBA" id="ARBA00004141"/>
    </source>
</evidence>
<dbReference type="CDD" id="cd12829">
    <property type="entry name" value="Alr1p-like"/>
    <property type="match status" value="1"/>
</dbReference>
<accession>A0ABR2VNS8</accession>
<feature type="transmembrane region" description="Helical" evidence="7">
    <location>
        <begin position="458"/>
        <end position="478"/>
    </location>
</feature>
<feature type="transmembrane region" description="Helical" evidence="7">
    <location>
        <begin position="427"/>
        <end position="446"/>
    </location>
</feature>
<dbReference type="Pfam" id="PF01544">
    <property type="entry name" value="CorA"/>
    <property type="match status" value="1"/>
</dbReference>
<dbReference type="InterPro" id="IPR002523">
    <property type="entry name" value="MgTranspt_CorA/ZnTranspt_ZntB"/>
</dbReference>
<keyword evidence="3 7" id="KW-0812">Transmembrane</keyword>
<dbReference type="InterPro" id="IPR044089">
    <property type="entry name" value="Alr1-like"/>
</dbReference>
<dbReference type="PANTHER" id="PTHR21535">
    <property type="entry name" value="MAGNESIUM AND COBALT TRANSPORT PROTEIN/MITOCHONDRIAL IMPORT INNER MEMBRANE TRANSLOCASE SUBUNIT TIM8"/>
    <property type="match status" value="1"/>
</dbReference>
<dbReference type="Gene3D" id="3.30.460.20">
    <property type="entry name" value="CorA soluble domain-like"/>
    <property type="match status" value="1"/>
</dbReference>
<keyword evidence="4 7" id="KW-1133">Transmembrane helix</keyword>
<sequence>MPGSNPSISSSEIVPSRSERSSPTTPLLSCSIGSNAYGSSGVEVRIEVCDDDQNHPNSIPPYLAFNIDEGAFDSSSALSQEEVYFPRDVTGVEEEGIDFEALKLYLEENENARDDLPSPTFRPSLVKQDTLKSQTYSTKIQEEHYRFMFFSDEAGVIYTRSFHELATDTHTLPGLLEKHFWIDVLNPTDAELKDLSKVFRIHPLTTEDIQGEETREKFEAFTNYYFICFRTFDQDPSSQSYMEPISMYNIVMPEGIITFHFRPIPHVSNVLRRIRHLKNIITVTPDWINYAIIDDITDAFGPLIQNIEFEADSIDELVLILKETEQADMLRRIGYARKVVMGLLRLLGPKADVVKRLMKPSGDFPNPVADIRLYLGDIEDHILTMLQSTNHYEKILSRSHANYLAQINIEITQTANRTNDVVAKMTLLASMIVPMNIITGLWGMNVKVPGQDDQESLSWFYAIVCFMSILGLFLVWMARKLTLI</sequence>
<evidence type="ECO:0000313" key="8">
    <source>
        <dbReference type="EMBL" id="KAK9687137.1"/>
    </source>
</evidence>
<evidence type="ECO:0000256" key="7">
    <source>
        <dbReference type="SAM" id="Phobius"/>
    </source>
</evidence>
<evidence type="ECO:0000256" key="4">
    <source>
        <dbReference type="ARBA" id="ARBA00022989"/>
    </source>
</evidence>
<feature type="compositionally biased region" description="Low complexity" evidence="6">
    <location>
        <begin position="1"/>
        <end position="26"/>
    </location>
</feature>
<evidence type="ECO:0000256" key="6">
    <source>
        <dbReference type="SAM" id="MobiDB-lite"/>
    </source>
</evidence>
<dbReference type="InterPro" id="IPR045863">
    <property type="entry name" value="CorA_TM1_TM2"/>
</dbReference>
<proteinExistence type="inferred from homology"/>